<dbReference type="AlphaFoldDB" id="A0ABC8RGG1"/>
<keyword evidence="3" id="KW-1185">Reference proteome</keyword>
<comment type="caution">
    <text evidence="2">The sequence shown here is derived from an EMBL/GenBank/DDBJ whole genome shotgun (WGS) entry which is preliminary data.</text>
</comment>
<evidence type="ECO:0000256" key="1">
    <source>
        <dbReference type="SAM" id="MobiDB-lite"/>
    </source>
</evidence>
<accession>A0ABC8RGG1</accession>
<dbReference type="EMBL" id="CAUOFW020001347">
    <property type="protein sequence ID" value="CAK9143887.1"/>
    <property type="molecule type" value="Genomic_DNA"/>
</dbReference>
<evidence type="ECO:0000313" key="2">
    <source>
        <dbReference type="EMBL" id="CAK9143887.1"/>
    </source>
</evidence>
<proteinExistence type="predicted"/>
<evidence type="ECO:0000313" key="3">
    <source>
        <dbReference type="Proteomes" id="UP001642360"/>
    </source>
</evidence>
<sequence length="174" mass="17989">MEARRTMAKGIPNPIEPVVAPMDLATGFTRAKGVAVLLRHLEVRPSLEEPLSKTAGVAKVEAIWGPGTQTMSKMALVAPNAWKMTPEVAWVAPWAWATPKKMENKNYVVGGPLCAGDGLGGTPSVGDGLGGAGDTSGVGVSACRVLGCGPDKRSSGNRLLGTHGEYQAPTLTEA</sequence>
<dbReference type="Proteomes" id="UP001642360">
    <property type="component" value="Unassembled WGS sequence"/>
</dbReference>
<gene>
    <name evidence="2" type="ORF">ILEXP_LOCUS11624</name>
</gene>
<reference evidence="2 3" key="1">
    <citation type="submission" date="2024-02" db="EMBL/GenBank/DDBJ databases">
        <authorList>
            <person name="Vignale AGUSTIN F."/>
            <person name="Sosa J E."/>
            <person name="Modenutti C."/>
        </authorList>
    </citation>
    <scope>NUCLEOTIDE SEQUENCE [LARGE SCALE GENOMIC DNA]</scope>
</reference>
<name>A0ABC8RGG1_9AQUA</name>
<feature type="region of interest" description="Disordered" evidence="1">
    <location>
        <begin position="154"/>
        <end position="174"/>
    </location>
</feature>
<organism evidence="2 3">
    <name type="scientific">Ilex paraguariensis</name>
    <name type="common">yerba mate</name>
    <dbReference type="NCBI Taxonomy" id="185542"/>
    <lineage>
        <taxon>Eukaryota</taxon>
        <taxon>Viridiplantae</taxon>
        <taxon>Streptophyta</taxon>
        <taxon>Embryophyta</taxon>
        <taxon>Tracheophyta</taxon>
        <taxon>Spermatophyta</taxon>
        <taxon>Magnoliopsida</taxon>
        <taxon>eudicotyledons</taxon>
        <taxon>Gunneridae</taxon>
        <taxon>Pentapetalae</taxon>
        <taxon>asterids</taxon>
        <taxon>campanulids</taxon>
        <taxon>Aquifoliales</taxon>
        <taxon>Aquifoliaceae</taxon>
        <taxon>Ilex</taxon>
    </lineage>
</organism>
<protein>
    <submittedName>
        <fullName evidence="2">Uncharacterized protein</fullName>
    </submittedName>
</protein>